<dbReference type="GO" id="GO:0043248">
    <property type="term" value="P:proteasome assembly"/>
    <property type="evidence" value="ECO:0007669"/>
    <property type="project" value="InterPro"/>
</dbReference>
<dbReference type="EMBL" id="VRMN01000001">
    <property type="protein sequence ID" value="KAA8500002.1"/>
    <property type="molecule type" value="Genomic_DNA"/>
</dbReference>
<dbReference type="InterPro" id="IPR032157">
    <property type="entry name" value="PAC4"/>
</dbReference>
<comment type="caution">
    <text evidence="1">The sequence shown here is derived from an EMBL/GenBank/DDBJ whole genome shotgun (WGS) entry which is preliminary data.</text>
</comment>
<proteinExistence type="predicted"/>
<evidence type="ECO:0008006" key="3">
    <source>
        <dbReference type="Google" id="ProtNLM"/>
    </source>
</evidence>
<name>A0A5J4ZAE1_PORPP</name>
<gene>
    <name evidence="1" type="ORF">FVE85_7587</name>
</gene>
<dbReference type="AlphaFoldDB" id="A0A5J4ZAE1"/>
<sequence length="149" mass="15745">MGVPSCDATESAPSSLEWGSTRALTEHIPELDAQLRLQITYLDAAVLVWAQAGPGSGSHVMPALDTFAVAFPAAAGNAGTGAAATQLLGSGAMYGDVSADTARLLARRLNMPVYVSIQMRADDLMLRELVLRRVIKEWDAMRPGTNCEG</sequence>
<protein>
    <recommendedName>
        <fullName evidence="3">Proteasome assembly chaperone 4</fullName>
    </recommendedName>
</protein>
<accession>A0A5J4ZAE1</accession>
<keyword evidence="2" id="KW-1185">Reference proteome</keyword>
<reference evidence="2" key="1">
    <citation type="journal article" date="2019" name="Nat. Commun.">
        <title>Expansion of phycobilisome linker gene families in mesophilic red algae.</title>
        <authorList>
            <person name="Lee J."/>
            <person name="Kim D."/>
            <person name="Bhattacharya D."/>
            <person name="Yoon H.S."/>
        </authorList>
    </citation>
    <scope>NUCLEOTIDE SEQUENCE [LARGE SCALE GENOMIC DNA]</scope>
    <source>
        <strain evidence="2">CCMP 1328</strain>
    </source>
</reference>
<dbReference type="Proteomes" id="UP000324585">
    <property type="component" value="Unassembled WGS sequence"/>
</dbReference>
<organism evidence="1 2">
    <name type="scientific">Porphyridium purpureum</name>
    <name type="common">Red alga</name>
    <name type="synonym">Porphyridium cruentum</name>
    <dbReference type="NCBI Taxonomy" id="35688"/>
    <lineage>
        <taxon>Eukaryota</taxon>
        <taxon>Rhodophyta</taxon>
        <taxon>Bangiophyceae</taxon>
        <taxon>Porphyridiales</taxon>
        <taxon>Porphyridiaceae</taxon>
        <taxon>Porphyridium</taxon>
    </lineage>
</organism>
<evidence type="ECO:0000313" key="2">
    <source>
        <dbReference type="Proteomes" id="UP000324585"/>
    </source>
</evidence>
<evidence type="ECO:0000313" key="1">
    <source>
        <dbReference type="EMBL" id="KAA8500002.1"/>
    </source>
</evidence>
<dbReference type="Pfam" id="PF16093">
    <property type="entry name" value="PAC4"/>
    <property type="match status" value="1"/>
</dbReference>